<reference evidence="2" key="1">
    <citation type="journal article" date="2021" name="Proc. Natl. Acad. Sci. U.S.A.">
        <title>A Catalog of Tens of Thousands of Viruses from Human Metagenomes Reveals Hidden Associations with Chronic Diseases.</title>
        <authorList>
            <person name="Tisza M.J."/>
            <person name="Buck C.B."/>
        </authorList>
    </citation>
    <scope>NUCLEOTIDE SEQUENCE</scope>
    <source>
        <strain evidence="2">Ctxqo3</strain>
    </source>
</reference>
<dbReference type="NCBIfam" id="TIGR01439">
    <property type="entry name" value="lp_hng_hel_AbrB"/>
    <property type="match status" value="1"/>
</dbReference>
<proteinExistence type="predicted"/>
<dbReference type="GO" id="GO:0003677">
    <property type="term" value="F:DNA binding"/>
    <property type="evidence" value="ECO:0007669"/>
    <property type="project" value="InterPro"/>
</dbReference>
<organism evidence="2">
    <name type="scientific">Podoviridae sp. ctxqo3</name>
    <dbReference type="NCBI Taxonomy" id="2827755"/>
    <lineage>
        <taxon>Viruses</taxon>
        <taxon>Duplodnaviria</taxon>
        <taxon>Heunggongvirae</taxon>
        <taxon>Uroviricota</taxon>
        <taxon>Caudoviricetes</taxon>
    </lineage>
</organism>
<dbReference type="PROSITE" id="PS51740">
    <property type="entry name" value="SPOVT_ABRB"/>
    <property type="match status" value="1"/>
</dbReference>
<dbReference type="EMBL" id="BK032710">
    <property type="protein sequence ID" value="DAF56192.1"/>
    <property type="molecule type" value="Genomic_DNA"/>
</dbReference>
<dbReference type="SUPFAM" id="SSF89447">
    <property type="entry name" value="AbrB/MazE/MraZ-like"/>
    <property type="match status" value="1"/>
</dbReference>
<evidence type="ECO:0000259" key="1">
    <source>
        <dbReference type="PROSITE" id="PS51740"/>
    </source>
</evidence>
<name>A0A8S5SZ76_9CAUD</name>
<dbReference type="SMART" id="SM00966">
    <property type="entry name" value="SpoVT_AbrB"/>
    <property type="match status" value="1"/>
</dbReference>
<accession>A0A8S5SZ76</accession>
<sequence length="84" mass="9928">MKKATIIRPLDKLGRIVIPKEIRDSLNMPPQSYCEIIPMEDGIFIRKAEKNLKKELEALINQYYSDGRYVKQMDKLIEIQDEME</sequence>
<evidence type="ECO:0000313" key="2">
    <source>
        <dbReference type="EMBL" id="DAF56192.1"/>
    </source>
</evidence>
<dbReference type="InterPro" id="IPR007159">
    <property type="entry name" value="SpoVT-AbrB_dom"/>
</dbReference>
<dbReference type="Gene3D" id="2.10.260.10">
    <property type="match status" value="1"/>
</dbReference>
<feature type="domain" description="SpoVT-AbrB" evidence="1">
    <location>
        <begin position="5"/>
        <end position="50"/>
    </location>
</feature>
<dbReference type="InterPro" id="IPR037914">
    <property type="entry name" value="SpoVT-AbrB_sf"/>
</dbReference>
<protein>
    <submittedName>
        <fullName evidence="2">Looped-hinge helix DNA binding domain, AbrB family</fullName>
    </submittedName>
</protein>